<proteinExistence type="predicted"/>
<feature type="transmembrane region" description="Helical" evidence="8">
    <location>
        <begin position="112"/>
        <end position="137"/>
    </location>
</feature>
<dbReference type="GO" id="GO:0009103">
    <property type="term" value="P:lipopolysaccharide biosynthetic process"/>
    <property type="evidence" value="ECO:0007669"/>
    <property type="project" value="UniProtKB-ARBA"/>
</dbReference>
<protein>
    <submittedName>
        <fullName evidence="9">Uncharacterized protein</fullName>
    </submittedName>
</protein>
<feature type="transmembrane region" description="Helical" evidence="8">
    <location>
        <begin position="275"/>
        <end position="293"/>
    </location>
</feature>
<comment type="caution">
    <text evidence="9">The sequence shown here is derived from an EMBL/GenBank/DDBJ whole genome shotgun (WGS) entry which is preliminary data.</text>
</comment>
<evidence type="ECO:0000256" key="4">
    <source>
        <dbReference type="ARBA" id="ARBA00022679"/>
    </source>
</evidence>
<feature type="transmembrane region" description="Helical" evidence="8">
    <location>
        <begin position="9"/>
        <end position="27"/>
    </location>
</feature>
<evidence type="ECO:0000313" key="10">
    <source>
        <dbReference type="Proteomes" id="UP000229459"/>
    </source>
</evidence>
<reference evidence="9 10" key="1">
    <citation type="submission" date="2017-09" db="EMBL/GenBank/DDBJ databases">
        <title>Depth-based differentiation of microbial function through sediment-hosted aquifers and enrichment of novel symbionts in the deep terrestrial subsurface.</title>
        <authorList>
            <person name="Probst A.J."/>
            <person name="Ladd B."/>
            <person name="Jarett J.K."/>
            <person name="Geller-Mcgrath D.E."/>
            <person name="Sieber C.M."/>
            <person name="Emerson J.B."/>
            <person name="Anantharaman K."/>
            <person name="Thomas B.C."/>
            <person name="Malmstrom R."/>
            <person name="Stieglmeier M."/>
            <person name="Klingl A."/>
            <person name="Woyke T."/>
            <person name="Ryan C.M."/>
            <person name="Banfield J.F."/>
        </authorList>
    </citation>
    <scope>NUCLEOTIDE SEQUENCE [LARGE SCALE GENOMIC DNA]</scope>
    <source>
        <strain evidence="9">CG23_combo_of_CG06-09_8_20_14_all_34_8</strain>
    </source>
</reference>
<dbReference type="PANTHER" id="PTHR33908">
    <property type="entry name" value="MANNOSYLTRANSFERASE YKCB-RELATED"/>
    <property type="match status" value="1"/>
</dbReference>
<organism evidence="9 10">
    <name type="scientific">Candidatus Beckwithbacteria bacterium CG23_combo_of_CG06-09_8_20_14_all_34_8</name>
    <dbReference type="NCBI Taxonomy" id="1974497"/>
    <lineage>
        <taxon>Bacteria</taxon>
        <taxon>Candidatus Beckwithiibacteriota</taxon>
    </lineage>
</organism>
<keyword evidence="7 8" id="KW-0472">Membrane</keyword>
<feature type="transmembrane region" description="Helical" evidence="8">
    <location>
        <begin position="157"/>
        <end position="187"/>
    </location>
</feature>
<dbReference type="GO" id="GO:0016763">
    <property type="term" value="F:pentosyltransferase activity"/>
    <property type="evidence" value="ECO:0007669"/>
    <property type="project" value="TreeGrafter"/>
</dbReference>
<evidence type="ECO:0000256" key="1">
    <source>
        <dbReference type="ARBA" id="ARBA00004651"/>
    </source>
</evidence>
<feature type="transmembrane region" description="Helical" evidence="8">
    <location>
        <begin position="251"/>
        <end position="268"/>
    </location>
</feature>
<dbReference type="Proteomes" id="UP000229459">
    <property type="component" value="Unassembled WGS sequence"/>
</dbReference>
<dbReference type="EMBL" id="PCSR01000053">
    <property type="protein sequence ID" value="PIP53187.1"/>
    <property type="molecule type" value="Genomic_DNA"/>
</dbReference>
<keyword evidence="2" id="KW-1003">Cell membrane</keyword>
<dbReference type="AlphaFoldDB" id="A0A2H0B6B6"/>
<sequence>MSWLKTTQINLFIIISIIIFSLIVWFPTQNLPYHWDSAGFVINSARTLLNNNFNPLIVPDSDFAHPPLLIGLLALMWKLFGQSQLVSHLLMFPFLPIYLISIYYLAKKLFNLPIAIVTTIICATTPVVIAEYGLIYIDLPMAALTMLGLSLWVNKKYILSIIFLSLAALIKLPALGIVGGLVVWQLWKKQYKQIYYLLTPFISFGLWLIYHYQIENWWIARPNRLTNSPHTLSAFLKAIIFVSNNLFLEQGRLLVTVIFLLSITIIIIKKLSKKLKAIYLPVILLLISLFPFVTTGEYGARYGIFLYPLYYGVCIYTLFLVFQFYKIENKFIIISLIIPFLFFQFWHPKLSVSRNYLFKPSEDLSYQDMIKIGQQMSQFSQTKFPLAHFYGGFPESYQLTQPYQGYVNKELNFSQCPQFQLNTNWQQIIIYHPYSPVQINCSILLQQIVVVPLAYFEQNGKWVELYLVNATQSAKINKPPTN</sequence>
<feature type="transmembrane region" description="Helical" evidence="8">
    <location>
        <begin position="194"/>
        <end position="212"/>
    </location>
</feature>
<evidence type="ECO:0000256" key="3">
    <source>
        <dbReference type="ARBA" id="ARBA00022676"/>
    </source>
</evidence>
<gene>
    <name evidence="9" type="ORF">COX08_02370</name>
</gene>
<evidence type="ECO:0000256" key="6">
    <source>
        <dbReference type="ARBA" id="ARBA00022989"/>
    </source>
</evidence>
<dbReference type="InterPro" id="IPR050297">
    <property type="entry name" value="LipidA_mod_glycosyltrf_83"/>
</dbReference>
<keyword evidence="6 8" id="KW-1133">Transmembrane helix</keyword>
<dbReference type="GO" id="GO:0005886">
    <property type="term" value="C:plasma membrane"/>
    <property type="evidence" value="ECO:0007669"/>
    <property type="project" value="UniProtKB-SubCell"/>
</dbReference>
<keyword evidence="5 8" id="KW-0812">Transmembrane</keyword>
<keyword evidence="3" id="KW-0328">Glycosyltransferase</keyword>
<evidence type="ECO:0000313" key="9">
    <source>
        <dbReference type="EMBL" id="PIP53187.1"/>
    </source>
</evidence>
<accession>A0A2H0B6B6</accession>
<evidence type="ECO:0000256" key="7">
    <source>
        <dbReference type="ARBA" id="ARBA00023136"/>
    </source>
</evidence>
<feature type="transmembrane region" description="Helical" evidence="8">
    <location>
        <begin position="305"/>
        <end position="324"/>
    </location>
</feature>
<keyword evidence="4" id="KW-0808">Transferase</keyword>
<evidence type="ECO:0000256" key="8">
    <source>
        <dbReference type="SAM" id="Phobius"/>
    </source>
</evidence>
<feature type="transmembrane region" description="Helical" evidence="8">
    <location>
        <begin position="85"/>
        <end position="105"/>
    </location>
</feature>
<feature type="transmembrane region" description="Helical" evidence="8">
    <location>
        <begin position="331"/>
        <end position="347"/>
    </location>
</feature>
<name>A0A2H0B6B6_9BACT</name>
<dbReference type="PANTHER" id="PTHR33908:SF11">
    <property type="entry name" value="MEMBRANE PROTEIN"/>
    <property type="match status" value="1"/>
</dbReference>
<comment type="subcellular location">
    <subcellularLocation>
        <location evidence="1">Cell membrane</location>
        <topology evidence="1">Multi-pass membrane protein</topology>
    </subcellularLocation>
</comment>
<evidence type="ECO:0000256" key="2">
    <source>
        <dbReference type="ARBA" id="ARBA00022475"/>
    </source>
</evidence>
<evidence type="ECO:0000256" key="5">
    <source>
        <dbReference type="ARBA" id="ARBA00022692"/>
    </source>
</evidence>